<dbReference type="RefSeq" id="WP_010358507.1">
    <property type="nucleotide sequence ID" value="NZ_BCMK01000139.1"/>
</dbReference>
<proteinExistence type="predicted"/>
<dbReference type="GeneID" id="69808252"/>
<accession>A0A0L0JXU4</accession>
<dbReference type="EMBL" id="JARAWC010000001">
    <property type="protein sequence ID" value="MDX2958217.1"/>
    <property type="molecule type" value="Genomic_DNA"/>
</dbReference>
<protein>
    <submittedName>
        <fullName evidence="1">Uncharacterized protein</fullName>
    </submittedName>
</protein>
<gene>
    <name evidence="1" type="ORF">IQ63_29575</name>
    <name evidence="2" type="ORF">PV399_00565</name>
    <name evidence="3" type="ORF">PV666_11875</name>
</gene>
<evidence type="ECO:0000313" key="1">
    <source>
        <dbReference type="EMBL" id="KND30220.1"/>
    </source>
</evidence>
<dbReference type="Proteomes" id="UP001272987">
    <property type="component" value="Unassembled WGS sequence"/>
</dbReference>
<dbReference type="EMBL" id="JPPY01000168">
    <property type="protein sequence ID" value="KND30220.1"/>
    <property type="molecule type" value="Genomic_DNA"/>
</dbReference>
<dbReference type="OrthoDB" id="4328597at2"/>
<sequence length="193" mass="21286">MDLWTQEEFGESHGGYAGAVLADGSEPKPVYLDFGSSAASIVQTREWWAYDGRLNRPLTAGFRAACTCGWRGTTYPVDRASMSYDDLADVDILSAYEDWGEHIDAVERRAIPVPEDLADAIDHLHLRLAHLADQAPVAALRAVGALERMTRGVARDAAYSVKDEEPEWEVIGVALGVDAEQARRLTLHYLLRS</sequence>
<comment type="caution">
    <text evidence="1">The sequence shown here is derived from an EMBL/GenBank/DDBJ whole genome shotgun (WGS) entry which is preliminary data.</text>
</comment>
<reference evidence="4" key="2">
    <citation type="submission" date="2014-07" db="EMBL/GenBank/DDBJ databases">
        <title>Genome sequencing of plant-pathogenic Streptomyces species.</title>
        <authorList>
            <person name="Harrison J."/>
            <person name="Sapp M."/>
            <person name="Thwaites R."/>
            <person name="Studholme D.J."/>
        </authorList>
    </citation>
    <scope>NUCLEOTIDE SEQUENCE [LARGE SCALE GENOMIC DNA]</scope>
    <source>
        <strain evidence="4">NCPPB 4445</strain>
    </source>
</reference>
<dbReference type="PATRIC" id="fig|42234.21.peg.6095"/>
<keyword evidence="5" id="KW-1185">Reference proteome</keyword>
<reference evidence="2 5" key="3">
    <citation type="journal article" date="2023" name="Microb. Genom.">
        <title>Mesoterricola silvestris gen. nov., sp. nov., Mesoterricola sediminis sp. nov., Geothrix oryzae sp. nov., Geothrix edaphica sp. nov., Geothrix rubra sp. nov., and Geothrix limicola sp. nov., six novel members of Acidobacteriota isolated from soils.</title>
        <authorList>
            <person name="Weisberg A.J."/>
            <person name="Pearce E."/>
            <person name="Kramer C.G."/>
            <person name="Chang J.H."/>
            <person name="Clarke C.R."/>
        </authorList>
    </citation>
    <scope>NUCLEOTIDE SEQUENCE</scope>
    <source>
        <strain evidence="3 5">NB05-1H</strain>
        <strain evidence="2">NRRL_B-16521</strain>
    </source>
</reference>
<dbReference type="Proteomes" id="UP001282288">
    <property type="component" value="Unassembled WGS sequence"/>
</dbReference>
<dbReference type="eggNOG" id="ENOG5031Z5A">
    <property type="taxonomic scope" value="Bacteria"/>
</dbReference>
<evidence type="ECO:0000313" key="3">
    <source>
        <dbReference type="EMBL" id="MDX3018584.1"/>
    </source>
</evidence>
<organism evidence="1 4">
    <name type="scientific">Streptomyces acidiscabies</name>
    <dbReference type="NCBI Taxonomy" id="42234"/>
    <lineage>
        <taxon>Bacteria</taxon>
        <taxon>Bacillati</taxon>
        <taxon>Actinomycetota</taxon>
        <taxon>Actinomycetes</taxon>
        <taxon>Kitasatosporales</taxon>
        <taxon>Streptomycetaceae</taxon>
        <taxon>Streptomyces</taxon>
    </lineage>
</organism>
<evidence type="ECO:0000313" key="4">
    <source>
        <dbReference type="Proteomes" id="UP000037151"/>
    </source>
</evidence>
<evidence type="ECO:0000313" key="5">
    <source>
        <dbReference type="Proteomes" id="UP001272987"/>
    </source>
</evidence>
<evidence type="ECO:0000313" key="2">
    <source>
        <dbReference type="EMBL" id="MDX2958217.1"/>
    </source>
</evidence>
<name>A0A0L0JXU4_9ACTN</name>
<dbReference type="Proteomes" id="UP000037151">
    <property type="component" value="Unassembled WGS sequence"/>
</dbReference>
<dbReference type="EMBL" id="JARAWP010000006">
    <property type="protein sequence ID" value="MDX3018584.1"/>
    <property type="molecule type" value="Genomic_DNA"/>
</dbReference>
<dbReference type="AlphaFoldDB" id="A0A0L0JXU4"/>
<reference evidence="1" key="1">
    <citation type="submission" date="2014-07" db="EMBL/GenBank/DDBJ databases">
        <title>A systematic study of Ichneumonosoma Meijere, Pelmatops Enderlein, Pseudopelmatops Shiraki and Soita Walker (Diptera: Tephritidae).</title>
        <authorList>
            <person name="Chen X.-L."/>
            <person name="Norrbom A."/>
            <person name="Zhu C.-D."/>
        </authorList>
    </citation>
    <scope>NUCLEOTIDE SEQUENCE</scope>
    <source>
        <strain evidence="1">NCPPB 4445</strain>
    </source>
</reference>
<dbReference type="STRING" id="42234.IQ63_29575"/>